<reference evidence="1 2" key="1">
    <citation type="submission" date="2018-09" db="EMBL/GenBank/DDBJ databases">
        <title>Genome sequencing of Nocardioides immobilis CCTCC AB 2017083 for comparison to Nocardioides silvaticus.</title>
        <authorList>
            <person name="Li C."/>
            <person name="Wang G."/>
        </authorList>
    </citation>
    <scope>NUCLEOTIDE SEQUENCE [LARGE SCALE GENOMIC DNA]</scope>
    <source>
        <strain evidence="1 2">CCTCC AB 2017083</strain>
    </source>
</reference>
<dbReference type="EMBL" id="QXGH01000012">
    <property type="protein sequence ID" value="RHW27525.1"/>
    <property type="molecule type" value="Genomic_DNA"/>
</dbReference>
<evidence type="ECO:0000313" key="2">
    <source>
        <dbReference type="Proteomes" id="UP000283644"/>
    </source>
</evidence>
<accession>A0A417Y4K7</accession>
<evidence type="ECO:0008006" key="3">
    <source>
        <dbReference type="Google" id="ProtNLM"/>
    </source>
</evidence>
<dbReference type="PROSITE" id="PS51257">
    <property type="entry name" value="PROKAR_LIPOPROTEIN"/>
    <property type="match status" value="1"/>
</dbReference>
<name>A0A417Y4K7_9ACTN</name>
<dbReference type="AlphaFoldDB" id="A0A417Y4K7"/>
<comment type="caution">
    <text evidence="1">The sequence shown here is derived from an EMBL/GenBank/DDBJ whole genome shotgun (WGS) entry which is preliminary data.</text>
</comment>
<organism evidence="1 2">
    <name type="scientific">Nocardioides immobilis</name>
    <dbReference type="NCBI Taxonomy" id="2049295"/>
    <lineage>
        <taxon>Bacteria</taxon>
        <taxon>Bacillati</taxon>
        <taxon>Actinomycetota</taxon>
        <taxon>Actinomycetes</taxon>
        <taxon>Propionibacteriales</taxon>
        <taxon>Nocardioidaceae</taxon>
        <taxon>Nocardioides</taxon>
    </lineage>
</organism>
<dbReference type="OrthoDB" id="3778448at2"/>
<gene>
    <name evidence="1" type="ORF">D0Z08_07500</name>
</gene>
<protein>
    <recommendedName>
        <fullName evidence="3">DUF3352 domain-containing protein</fullName>
    </recommendedName>
</protein>
<proteinExistence type="predicted"/>
<evidence type="ECO:0000313" key="1">
    <source>
        <dbReference type="EMBL" id="RHW27525.1"/>
    </source>
</evidence>
<sequence>MRLGRTLARRGLVLVVLAVPALTGCGLFDEGSTAEEAFEYLPADTFHVQFSDRKAMAERLGIDDIDPRDVSDGDFRNFLDSFGDEDEVIATKLTPFVAIMRDDPLNDFDIEWEATAVWDGGTATAWKVGDDLDFHALADDLTETGYERDEIDGLPTFAASVELAEGKNVIGDAYPGWMLNVLLDEDEQLVVTSVAADPLHEIADVIADDADSLADDGGMDDLLDAADGDPELVLLATDDSSVCPDTGRPLPEELASEYDDLGRPSARALFISPEQDRDALLALQYDSEDAAKDDLDAREALIDDGVDIRTLEPFADLGDFSVEQDGEFLFIETDYEHGAKQAVQAEAIGAGPGACLPGTPRIAY</sequence>
<dbReference type="RefSeq" id="WP_118924257.1">
    <property type="nucleotide sequence ID" value="NZ_QXGH01000012.1"/>
</dbReference>
<keyword evidence="2" id="KW-1185">Reference proteome</keyword>
<dbReference type="Proteomes" id="UP000283644">
    <property type="component" value="Unassembled WGS sequence"/>
</dbReference>